<dbReference type="Gene3D" id="3.90.1200.10">
    <property type="match status" value="1"/>
</dbReference>
<reference evidence="2" key="1">
    <citation type="submission" date="2017-01" db="EMBL/GenBank/DDBJ databases">
        <title>A deep insight into the sialotranscriptome of adult male and female Cluex tarsalis mosquitoes.</title>
        <authorList>
            <person name="Ribeiro J.M."/>
            <person name="Moreira F."/>
            <person name="Bernard K.A."/>
            <person name="Calvo E."/>
        </authorList>
    </citation>
    <scope>NUCLEOTIDE SEQUENCE</scope>
    <source>
        <strain evidence="2">Kern County</strain>
        <tissue evidence="2">Salivary glands</tissue>
    </source>
</reference>
<dbReference type="Pfam" id="PF02958">
    <property type="entry name" value="EcKL"/>
    <property type="match status" value="1"/>
</dbReference>
<dbReference type="AlphaFoldDB" id="A0A1Q3FRB2"/>
<accession>A0A1Q3FRB2</accession>
<keyword evidence="2" id="KW-0808">Transferase</keyword>
<dbReference type="SUPFAM" id="SSF56112">
    <property type="entry name" value="Protein kinase-like (PK-like)"/>
    <property type="match status" value="1"/>
</dbReference>
<proteinExistence type="predicted"/>
<evidence type="ECO:0000313" key="2">
    <source>
        <dbReference type="EMBL" id="JAV29963.1"/>
    </source>
</evidence>
<dbReference type="PANTHER" id="PTHR11012">
    <property type="entry name" value="PROTEIN KINASE-LIKE DOMAIN-CONTAINING"/>
    <property type="match status" value="1"/>
</dbReference>
<feature type="domain" description="CHK kinase-like" evidence="1">
    <location>
        <begin position="128"/>
        <end position="326"/>
    </location>
</feature>
<dbReference type="EMBL" id="GFDL01005082">
    <property type="protein sequence ID" value="JAV29963.1"/>
    <property type="molecule type" value="Transcribed_RNA"/>
</dbReference>
<dbReference type="SMART" id="SM00587">
    <property type="entry name" value="CHK"/>
    <property type="match status" value="1"/>
</dbReference>
<name>A0A1Q3FRB2_CULTA</name>
<dbReference type="InterPro" id="IPR011009">
    <property type="entry name" value="Kinase-like_dom_sf"/>
</dbReference>
<dbReference type="InterPro" id="IPR015897">
    <property type="entry name" value="CHK_kinase-like"/>
</dbReference>
<organism evidence="2">
    <name type="scientific">Culex tarsalis</name>
    <name type="common">Encephalitis mosquito</name>
    <dbReference type="NCBI Taxonomy" id="7177"/>
    <lineage>
        <taxon>Eukaryota</taxon>
        <taxon>Metazoa</taxon>
        <taxon>Ecdysozoa</taxon>
        <taxon>Arthropoda</taxon>
        <taxon>Hexapoda</taxon>
        <taxon>Insecta</taxon>
        <taxon>Pterygota</taxon>
        <taxon>Neoptera</taxon>
        <taxon>Endopterygota</taxon>
        <taxon>Diptera</taxon>
        <taxon>Nematocera</taxon>
        <taxon>Culicoidea</taxon>
        <taxon>Culicidae</taxon>
        <taxon>Culicinae</taxon>
        <taxon>Culicini</taxon>
        <taxon>Culex</taxon>
        <taxon>Culex</taxon>
    </lineage>
</organism>
<dbReference type="GO" id="GO:0016301">
    <property type="term" value="F:kinase activity"/>
    <property type="evidence" value="ECO:0007669"/>
    <property type="project" value="UniProtKB-KW"/>
</dbReference>
<keyword evidence="2" id="KW-0418">Kinase</keyword>
<dbReference type="InterPro" id="IPR004119">
    <property type="entry name" value="EcKL"/>
</dbReference>
<evidence type="ECO:0000259" key="1">
    <source>
        <dbReference type="SMART" id="SM00587"/>
    </source>
</evidence>
<protein>
    <submittedName>
        <fullName evidence="2">Putative ecdysteroid kinase</fullName>
    </submittedName>
</protein>
<sequence>MATKPSDLGLDSPDLELIVRRYLGKSVAHFTIQHAAVEQFGGSPEGFLAEYYALKIRLNVNGSRSEELSLFVKSFPTSGCALANFVIETKCFRKETDLYEKIIPKIQECVPGEHFIPRHMLTKEDRLLVMENVKLQGYDILKNVGGLLDYDHLKRAFEALAHMHAGSVLLEERESKGLLELFPGALKENSWTGEAGTLRTNDIENAIVFWCEVIRAVEKNPVKLSKICAGLPGVMRRLYEYVKPSVVWRNVFSQGDLWNNNVMFKHGLGGEPVGCILVDFQLARYTPPGYDINMLLSLTSTNAFRSAHMNSLLDHYYEVFAGHLTQNGIDPSKIYTKQSFLECCQYYRLGGQLHGCVIAPEVLLAKSYLDEIFLMSEDGFMTPSKVKICLKAFQSDSEYRERMLDCVQELVSIVT</sequence>
<dbReference type="PANTHER" id="PTHR11012:SF48">
    <property type="entry name" value="CHK KINASE-LIKE DOMAIN-CONTAINING PROTEIN-RELATED"/>
    <property type="match status" value="1"/>
</dbReference>